<dbReference type="PANTHER" id="PTHR31836">
    <property type="match status" value="1"/>
</dbReference>
<dbReference type="AlphaFoldDB" id="A0A4Q1BQ11"/>
<dbReference type="Gene3D" id="2.40.40.10">
    <property type="entry name" value="RlpA-like domain"/>
    <property type="match status" value="1"/>
</dbReference>
<dbReference type="GO" id="GO:0042742">
    <property type="term" value="P:defense response to bacterium"/>
    <property type="evidence" value="ECO:0007669"/>
    <property type="project" value="InterPro"/>
</dbReference>
<evidence type="ECO:0000256" key="1">
    <source>
        <dbReference type="ARBA" id="ARBA00022729"/>
    </source>
</evidence>
<organism evidence="4 5">
    <name type="scientific">Tremella mesenterica</name>
    <name type="common">Jelly fungus</name>
    <dbReference type="NCBI Taxonomy" id="5217"/>
    <lineage>
        <taxon>Eukaryota</taxon>
        <taxon>Fungi</taxon>
        <taxon>Dikarya</taxon>
        <taxon>Basidiomycota</taxon>
        <taxon>Agaricomycotina</taxon>
        <taxon>Tremellomycetes</taxon>
        <taxon>Tremellales</taxon>
        <taxon>Tremellaceae</taxon>
        <taxon>Tremella</taxon>
    </lineage>
</organism>
<dbReference type="InterPro" id="IPR051477">
    <property type="entry name" value="Expansin_CellWall"/>
</dbReference>
<protein>
    <recommendedName>
        <fullName evidence="3">Barwin domain-containing protein</fullName>
    </recommendedName>
</protein>
<keyword evidence="5" id="KW-1185">Reference proteome</keyword>
<gene>
    <name evidence="4" type="ORF">M231_02654</name>
</gene>
<dbReference type="OrthoDB" id="623670at2759"/>
<sequence length="121" mass="12970">MFKTLLTFLFLITTTYANPIHNGQGTLYIPGPGACGLTNNVNEFVVSIYPAAFIDNNGKLCGTQVTIKNPQNGATAIATIVDECLKCSTNDLDLSPAVFFALQKGNTQVGSGRVPISWMRL</sequence>
<feature type="chain" id="PRO_5020930283" description="Barwin domain-containing protein" evidence="2">
    <location>
        <begin position="18"/>
        <end position="121"/>
    </location>
</feature>
<accession>A0A4Q1BQ11</accession>
<dbReference type="EMBL" id="SDIL01000023">
    <property type="protein sequence ID" value="RXK40014.1"/>
    <property type="molecule type" value="Genomic_DNA"/>
</dbReference>
<dbReference type="CDD" id="cd22191">
    <property type="entry name" value="DPBB_RlpA_EXP_N-like"/>
    <property type="match status" value="1"/>
</dbReference>
<reference evidence="4 5" key="1">
    <citation type="submission" date="2016-06" db="EMBL/GenBank/DDBJ databases">
        <title>Evolution of pathogenesis and genome organization in the Tremellales.</title>
        <authorList>
            <person name="Cuomo C."/>
            <person name="Litvintseva A."/>
            <person name="Heitman J."/>
            <person name="Chen Y."/>
            <person name="Sun S."/>
            <person name="Springer D."/>
            <person name="Dromer F."/>
            <person name="Young S."/>
            <person name="Zeng Q."/>
            <person name="Chapman S."/>
            <person name="Gujja S."/>
            <person name="Saif S."/>
            <person name="Birren B."/>
        </authorList>
    </citation>
    <scope>NUCLEOTIDE SEQUENCE [LARGE SCALE GENOMIC DNA]</scope>
    <source>
        <strain evidence="4 5">ATCC 28783</strain>
    </source>
</reference>
<evidence type="ECO:0000313" key="5">
    <source>
        <dbReference type="Proteomes" id="UP000289152"/>
    </source>
</evidence>
<evidence type="ECO:0000259" key="3">
    <source>
        <dbReference type="Pfam" id="PF00967"/>
    </source>
</evidence>
<evidence type="ECO:0000313" key="4">
    <source>
        <dbReference type="EMBL" id="RXK40014.1"/>
    </source>
</evidence>
<dbReference type="PANTHER" id="PTHR31836:SF28">
    <property type="entry name" value="SRCR DOMAIN-CONTAINING PROTEIN-RELATED"/>
    <property type="match status" value="1"/>
</dbReference>
<name>A0A4Q1BQ11_TREME</name>
<dbReference type="VEuPathDB" id="FungiDB:TREMEDRAFT_64244"/>
<dbReference type="InterPro" id="IPR036908">
    <property type="entry name" value="RlpA-like_sf"/>
</dbReference>
<dbReference type="Pfam" id="PF00967">
    <property type="entry name" value="Barwin"/>
    <property type="match status" value="1"/>
</dbReference>
<proteinExistence type="predicted"/>
<dbReference type="GO" id="GO:0050832">
    <property type="term" value="P:defense response to fungus"/>
    <property type="evidence" value="ECO:0007669"/>
    <property type="project" value="InterPro"/>
</dbReference>
<feature type="signal peptide" evidence="2">
    <location>
        <begin position="1"/>
        <end position="17"/>
    </location>
</feature>
<dbReference type="Proteomes" id="UP000289152">
    <property type="component" value="Unassembled WGS sequence"/>
</dbReference>
<dbReference type="SUPFAM" id="SSF50685">
    <property type="entry name" value="Barwin-like endoglucanases"/>
    <property type="match status" value="1"/>
</dbReference>
<dbReference type="InParanoid" id="A0A4Q1BQ11"/>
<evidence type="ECO:0000256" key="2">
    <source>
        <dbReference type="SAM" id="SignalP"/>
    </source>
</evidence>
<feature type="domain" description="Barwin" evidence="3">
    <location>
        <begin position="59"/>
        <end position="107"/>
    </location>
</feature>
<dbReference type="InterPro" id="IPR001153">
    <property type="entry name" value="Barwin_dom"/>
</dbReference>
<comment type="caution">
    <text evidence="4">The sequence shown here is derived from an EMBL/GenBank/DDBJ whole genome shotgun (WGS) entry which is preliminary data.</text>
</comment>
<keyword evidence="1 2" id="KW-0732">Signal</keyword>